<keyword evidence="1" id="KW-0614">Plasmid</keyword>
<evidence type="ECO:0000313" key="1">
    <source>
        <dbReference type="EMBL" id="AHH11102.1"/>
    </source>
</evidence>
<reference evidence="1" key="1">
    <citation type="submission" date="2013-04" db="EMBL/GenBank/DDBJ databases">
        <title>Comparative Genomics of Relapsing Fever Spirochetes.</title>
        <authorList>
            <person name="Schwan T.G."/>
            <person name="Raffel S.J."/>
            <person name="Porcella S.F."/>
            <person name="Martens C.A."/>
            <person name="Bruno D.P."/>
            <person name="Ricklefs S.M."/>
            <person name="Barbian K.B."/>
        </authorList>
    </citation>
    <scope>NUCLEOTIDE SEQUENCE</scope>
    <source>
        <strain evidence="1">Co53</strain>
        <plasmid evidence="1">unnamed</plasmid>
    </source>
</reference>
<dbReference type="HOGENOM" id="CLU_1529718_0_0_12"/>
<dbReference type="RefSeq" id="WP_025408455.1">
    <property type="nucleotide sequence ID" value="NZ_CP005746.1"/>
</dbReference>
<organism evidence="1">
    <name type="scientific">Borrelia coriaceae ATCC 43381</name>
    <dbReference type="NCBI Taxonomy" id="1408429"/>
    <lineage>
        <taxon>Bacteria</taxon>
        <taxon>Pseudomonadati</taxon>
        <taxon>Spirochaetota</taxon>
        <taxon>Spirochaetia</taxon>
        <taxon>Spirochaetales</taxon>
        <taxon>Borreliaceae</taxon>
        <taxon>Borrelia</taxon>
    </lineage>
</organism>
<dbReference type="AlphaFoldDB" id="W5SW30"/>
<protein>
    <submittedName>
        <fullName evidence="1">Uncharacterized protein</fullName>
    </submittedName>
</protein>
<geneLocation type="plasmid" evidence="1 2">
    <name>unnamed</name>
</geneLocation>
<proteinExistence type="predicted"/>
<accession>W5SW30</accession>
<evidence type="ECO:0000313" key="2">
    <source>
        <dbReference type="Proteomes" id="UP000019330"/>
    </source>
</evidence>
<dbReference type="OrthoDB" id="3099201at2"/>
<keyword evidence="2" id="KW-1185">Reference proteome</keyword>
<name>W5SW30_9SPIR</name>
<dbReference type="EMBL" id="CP005746">
    <property type="protein sequence ID" value="AHH11102.1"/>
    <property type="molecule type" value="Genomic_DNA"/>
</dbReference>
<gene>
    <name evidence="1" type="ORF">BCO_0000602</name>
</gene>
<dbReference type="Proteomes" id="UP000019330">
    <property type="component" value="Plasmid unnamed"/>
</dbReference>
<sequence length="179" mass="20739">MGVSKLILKLCFVVVFLVFYQSCKTRESQELRVKTYTSNSRGSGGFGLYLKHGGSELEISAPSSVGMFVNFVLTLERERPIIISSVNLNGETIYVHDGFVKMVNFDNVFNRGKWRVDYTLQFDRCKNKWRKLIRENRGSDLKFSVIAMEVESRNEKIYEFRVSAENLSLLIDMLEKIQR</sequence>